<evidence type="ECO:0000313" key="2">
    <source>
        <dbReference type="EMBL" id="KAH8028088.1"/>
    </source>
</evidence>
<reference evidence="2" key="2">
    <citation type="submission" date="2021-09" db="EMBL/GenBank/DDBJ databases">
        <authorList>
            <person name="Jia N."/>
            <person name="Wang J."/>
            <person name="Shi W."/>
            <person name="Du L."/>
            <person name="Sun Y."/>
            <person name="Zhan W."/>
            <person name="Jiang J."/>
            <person name="Wang Q."/>
            <person name="Zhang B."/>
            <person name="Ji P."/>
            <person name="Sakyi L.B."/>
            <person name="Cui X."/>
            <person name="Yuan T."/>
            <person name="Jiang B."/>
            <person name="Yang W."/>
            <person name="Lam T.T.-Y."/>
            <person name="Chang Q."/>
            <person name="Ding S."/>
            <person name="Wang X."/>
            <person name="Zhu J."/>
            <person name="Ruan X."/>
            <person name="Zhao L."/>
            <person name="Wei J."/>
            <person name="Que T."/>
            <person name="Du C."/>
            <person name="Cheng J."/>
            <person name="Dai P."/>
            <person name="Han X."/>
            <person name="Huang E."/>
            <person name="Gao Y."/>
            <person name="Liu J."/>
            <person name="Shao H."/>
            <person name="Ye R."/>
            <person name="Li L."/>
            <person name="Wei W."/>
            <person name="Wang X."/>
            <person name="Wang C."/>
            <person name="Huo Q."/>
            <person name="Li W."/>
            <person name="Guo W."/>
            <person name="Chen H."/>
            <person name="Chen S."/>
            <person name="Zhou L."/>
            <person name="Zhou L."/>
            <person name="Ni X."/>
            <person name="Tian J."/>
            <person name="Zhou Y."/>
            <person name="Sheng Y."/>
            <person name="Liu T."/>
            <person name="Pan Y."/>
            <person name="Xia L."/>
            <person name="Li J."/>
            <person name="Zhao F."/>
            <person name="Cao W."/>
        </authorList>
    </citation>
    <scope>NUCLEOTIDE SEQUENCE</scope>
    <source>
        <strain evidence="2">Rmic-2018</strain>
        <tissue evidence="2">Larvae</tissue>
    </source>
</reference>
<dbReference type="EMBL" id="JABSTU010000006">
    <property type="protein sequence ID" value="KAH8028088.1"/>
    <property type="molecule type" value="Genomic_DNA"/>
</dbReference>
<accession>A0A9J6E234</accession>
<organism evidence="2 3">
    <name type="scientific">Rhipicephalus microplus</name>
    <name type="common">Cattle tick</name>
    <name type="synonym">Boophilus microplus</name>
    <dbReference type="NCBI Taxonomy" id="6941"/>
    <lineage>
        <taxon>Eukaryota</taxon>
        <taxon>Metazoa</taxon>
        <taxon>Ecdysozoa</taxon>
        <taxon>Arthropoda</taxon>
        <taxon>Chelicerata</taxon>
        <taxon>Arachnida</taxon>
        <taxon>Acari</taxon>
        <taxon>Parasitiformes</taxon>
        <taxon>Ixodida</taxon>
        <taxon>Ixodoidea</taxon>
        <taxon>Ixodidae</taxon>
        <taxon>Rhipicephalinae</taxon>
        <taxon>Rhipicephalus</taxon>
        <taxon>Boophilus</taxon>
    </lineage>
</organism>
<evidence type="ECO:0000313" key="3">
    <source>
        <dbReference type="Proteomes" id="UP000821866"/>
    </source>
</evidence>
<sequence length="171" mass="18099">MDDSGDEETIHQQDNHSAALAPAQPNASNVSAPLDAASAPTRTTSKEATHLLHTRRAVVQKSKQLAALPAGPIRVVFRPRGGLSLEKHPAASLLQALRTTVDGSTLGELHIRIHSTNNTFTVATAEEATALALVNVQAIVLNAKQYPIATYIAAPPQPCRSQGCDFKGLLE</sequence>
<dbReference type="Proteomes" id="UP000821866">
    <property type="component" value="Chromosome 4"/>
</dbReference>
<reference evidence="2" key="1">
    <citation type="journal article" date="2020" name="Cell">
        <title>Large-Scale Comparative Analyses of Tick Genomes Elucidate Their Genetic Diversity and Vector Capacities.</title>
        <authorList>
            <consortium name="Tick Genome and Microbiome Consortium (TIGMIC)"/>
            <person name="Jia N."/>
            <person name="Wang J."/>
            <person name="Shi W."/>
            <person name="Du L."/>
            <person name="Sun Y."/>
            <person name="Zhan W."/>
            <person name="Jiang J.F."/>
            <person name="Wang Q."/>
            <person name="Zhang B."/>
            <person name="Ji P."/>
            <person name="Bell-Sakyi L."/>
            <person name="Cui X.M."/>
            <person name="Yuan T.T."/>
            <person name="Jiang B.G."/>
            <person name="Yang W.F."/>
            <person name="Lam T.T."/>
            <person name="Chang Q.C."/>
            <person name="Ding S.J."/>
            <person name="Wang X.J."/>
            <person name="Zhu J.G."/>
            <person name="Ruan X.D."/>
            <person name="Zhao L."/>
            <person name="Wei J.T."/>
            <person name="Ye R.Z."/>
            <person name="Que T.C."/>
            <person name="Du C.H."/>
            <person name="Zhou Y.H."/>
            <person name="Cheng J.X."/>
            <person name="Dai P.F."/>
            <person name="Guo W.B."/>
            <person name="Han X.H."/>
            <person name="Huang E.J."/>
            <person name="Li L.F."/>
            <person name="Wei W."/>
            <person name="Gao Y.C."/>
            <person name="Liu J.Z."/>
            <person name="Shao H.Z."/>
            <person name="Wang X."/>
            <person name="Wang C.C."/>
            <person name="Yang T.C."/>
            <person name="Huo Q.B."/>
            <person name="Li W."/>
            <person name="Chen H.Y."/>
            <person name="Chen S.E."/>
            <person name="Zhou L.G."/>
            <person name="Ni X.B."/>
            <person name="Tian J.H."/>
            <person name="Sheng Y."/>
            <person name="Liu T."/>
            <person name="Pan Y.S."/>
            <person name="Xia L.Y."/>
            <person name="Li J."/>
            <person name="Zhao F."/>
            <person name="Cao W.C."/>
        </authorList>
    </citation>
    <scope>NUCLEOTIDE SEQUENCE</scope>
    <source>
        <strain evidence="2">Rmic-2018</strain>
    </source>
</reference>
<comment type="caution">
    <text evidence="2">The sequence shown here is derived from an EMBL/GenBank/DDBJ whole genome shotgun (WGS) entry which is preliminary data.</text>
</comment>
<proteinExistence type="predicted"/>
<evidence type="ECO:0000256" key="1">
    <source>
        <dbReference type="SAM" id="MobiDB-lite"/>
    </source>
</evidence>
<feature type="region of interest" description="Disordered" evidence="1">
    <location>
        <begin position="1"/>
        <end position="49"/>
    </location>
</feature>
<keyword evidence="3" id="KW-1185">Reference proteome</keyword>
<dbReference type="AlphaFoldDB" id="A0A9J6E234"/>
<protein>
    <submittedName>
        <fullName evidence="2">Uncharacterized protein</fullName>
    </submittedName>
</protein>
<gene>
    <name evidence="2" type="ORF">HPB51_012888</name>
</gene>
<name>A0A9J6E234_RHIMP</name>